<dbReference type="GO" id="GO:0030983">
    <property type="term" value="F:mismatched DNA binding"/>
    <property type="evidence" value="ECO:0007669"/>
    <property type="project" value="InterPro"/>
</dbReference>
<dbReference type="SMART" id="SM00534">
    <property type="entry name" value="MUTSac"/>
    <property type="match status" value="1"/>
</dbReference>
<dbReference type="GO" id="GO:0006298">
    <property type="term" value="P:mismatch repair"/>
    <property type="evidence" value="ECO:0007669"/>
    <property type="project" value="InterPro"/>
</dbReference>
<dbReference type="PANTHER" id="PTHR11361:SF34">
    <property type="entry name" value="DNA MISMATCH REPAIR PROTEIN MSH1, MITOCHONDRIAL"/>
    <property type="match status" value="1"/>
</dbReference>
<dbReference type="OrthoDB" id="1097361at2"/>
<sequence>MSLIVDKQTQDDLNLLGKYTPGSIFSLFNKTKTDGGEQLLQTMFLNPLTSAAAINARRDIFHYFQEKDFTFQLERADFQSTENYLAIESPKMFIVAVFNSFLKKGQSVLIRDERYDQLVAGLSATIKVLKYAQELSVLLNDNSNTPFDQDKERLKEILDDPLLRKLIAQHTNEEFAPYQLAVYDHLLKQTLKGSLNKLLKIMYSIDVYANVGRLGKMMGCCYAEAMEKEENVLNITGLRHPALRNGVSNDLRFDRDANLLFLTGANMAGKSTLMKSLGIAIYLAHMGFPIAANQVIFSVRDGLYTSINVSDNLQTGYSHFYAEVLRVKSAAEQVASGKCFVVLFDELFKGTNVKDAYDATLAVTEAFAKYKASAFIVSTHIIEVGEALKGNLSVQFAYMPTVMNGNKPTYPYKLTPGITSDRQGMIIIENEGILELLKN</sequence>
<dbReference type="Pfam" id="PF00488">
    <property type="entry name" value="MutS_V"/>
    <property type="match status" value="1"/>
</dbReference>
<dbReference type="InterPro" id="IPR027417">
    <property type="entry name" value="P-loop_NTPase"/>
</dbReference>
<reference evidence="7 8" key="1">
    <citation type="submission" date="2015-11" db="EMBL/GenBank/DDBJ databases">
        <title>Sequence of Pedobacter ginsenosidimutans.</title>
        <authorList>
            <person name="Carson E."/>
            <person name="Keyser V."/>
            <person name="Newman J."/>
            <person name="Miller J."/>
        </authorList>
    </citation>
    <scope>NUCLEOTIDE SEQUENCE [LARGE SCALE GENOMIC DNA]</scope>
    <source>
        <strain evidence="7 8">KACC 14530</strain>
    </source>
</reference>
<evidence type="ECO:0000259" key="6">
    <source>
        <dbReference type="SMART" id="SM00534"/>
    </source>
</evidence>
<dbReference type="RefSeq" id="WP_057930535.1">
    <property type="nucleotide sequence ID" value="NZ_LMZQ01000001.1"/>
</dbReference>
<proteinExistence type="inferred from homology"/>
<comment type="similarity">
    <text evidence="1">Belongs to the DNA mismatch repair MutS family.</text>
</comment>
<dbReference type="PANTHER" id="PTHR11361">
    <property type="entry name" value="DNA MISMATCH REPAIR PROTEIN MUTS FAMILY MEMBER"/>
    <property type="match status" value="1"/>
</dbReference>
<evidence type="ECO:0000256" key="4">
    <source>
        <dbReference type="ARBA" id="ARBA00023125"/>
    </source>
</evidence>
<protein>
    <submittedName>
        <fullName evidence="7">DNA mismatch repair protein</fullName>
    </submittedName>
</protein>
<dbReference type="Proteomes" id="UP000051950">
    <property type="component" value="Unassembled WGS sequence"/>
</dbReference>
<keyword evidence="3" id="KW-0067">ATP-binding</keyword>
<keyword evidence="5" id="KW-0234">DNA repair</keyword>
<dbReference type="Gene3D" id="1.10.1420.10">
    <property type="match status" value="1"/>
</dbReference>
<keyword evidence="4" id="KW-0238">DNA-binding</keyword>
<keyword evidence="2" id="KW-0547">Nucleotide-binding</keyword>
<accession>A0A0T5VVK6</accession>
<evidence type="ECO:0000256" key="2">
    <source>
        <dbReference type="ARBA" id="ARBA00022741"/>
    </source>
</evidence>
<evidence type="ECO:0000256" key="5">
    <source>
        <dbReference type="ARBA" id="ARBA00023204"/>
    </source>
</evidence>
<evidence type="ECO:0000256" key="3">
    <source>
        <dbReference type="ARBA" id="ARBA00022840"/>
    </source>
</evidence>
<dbReference type="InterPro" id="IPR007696">
    <property type="entry name" value="DNA_mismatch_repair_MutS_core"/>
</dbReference>
<keyword evidence="8" id="KW-1185">Reference proteome</keyword>
<dbReference type="GO" id="GO:0005524">
    <property type="term" value="F:ATP binding"/>
    <property type="evidence" value="ECO:0007669"/>
    <property type="project" value="UniProtKB-KW"/>
</dbReference>
<evidence type="ECO:0000313" key="8">
    <source>
        <dbReference type="Proteomes" id="UP000051950"/>
    </source>
</evidence>
<evidence type="ECO:0000256" key="1">
    <source>
        <dbReference type="ARBA" id="ARBA00006271"/>
    </source>
</evidence>
<gene>
    <name evidence="7" type="ORF">ASU31_01010</name>
</gene>
<dbReference type="InterPro" id="IPR000432">
    <property type="entry name" value="DNA_mismatch_repair_MutS_C"/>
</dbReference>
<dbReference type="SUPFAM" id="SSF48334">
    <property type="entry name" value="DNA repair protein MutS, domain III"/>
    <property type="match status" value="1"/>
</dbReference>
<dbReference type="InterPro" id="IPR036187">
    <property type="entry name" value="DNA_mismatch_repair_MutS_sf"/>
</dbReference>
<dbReference type="Gene3D" id="3.40.50.300">
    <property type="entry name" value="P-loop containing nucleotide triphosphate hydrolases"/>
    <property type="match status" value="1"/>
</dbReference>
<dbReference type="Pfam" id="PF05192">
    <property type="entry name" value="MutS_III"/>
    <property type="match status" value="1"/>
</dbReference>
<dbReference type="STRING" id="687842.ASU31_01010"/>
<name>A0A0T5VVK6_9SPHI</name>
<feature type="domain" description="DNA mismatch repair proteins mutS family" evidence="6">
    <location>
        <begin position="257"/>
        <end position="438"/>
    </location>
</feature>
<dbReference type="GO" id="GO:0140664">
    <property type="term" value="F:ATP-dependent DNA damage sensor activity"/>
    <property type="evidence" value="ECO:0007669"/>
    <property type="project" value="InterPro"/>
</dbReference>
<keyword evidence="5" id="KW-0227">DNA damage</keyword>
<dbReference type="InterPro" id="IPR045076">
    <property type="entry name" value="MutS"/>
</dbReference>
<evidence type="ECO:0000313" key="7">
    <source>
        <dbReference type="EMBL" id="KRT17905.1"/>
    </source>
</evidence>
<dbReference type="SUPFAM" id="SSF52540">
    <property type="entry name" value="P-loop containing nucleoside triphosphate hydrolases"/>
    <property type="match status" value="1"/>
</dbReference>
<organism evidence="7 8">
    <name type="scientific">Pedobacter ginsenosidimutans</name>
    <dbReference type="NCBI Taxonomy" id="687842"/>
    <lineage>
        <taxon>Bacteria</taxon>
        <taxon>Pseudomonadati</taxon>
        <taxon>Bacteroidota</taxon>
        <taxon>Sphingobacteriia</taxon>
        <taxon>Sphingobacteriales</taxon>
        <taxon>Sphingobacteriaceae</taxon>
        <taxon>Pedobacter</taxon>
    </lineage>
</organism>
<dbReference type="EMBL" id="LMZQ01000001">
    <property type="protein sequence ID" value="KRT17905.1"/>
    <property type="molecule type" value="Genomic_DNA"/>
</dbReference>
<dbReference type="AlphaFoldDB" id="A0A0T5VVK6"/>
<comment type="caution">
    <text evidence="7">The sequence shown here is derived from an EMBL/GenBank/DDBJ whole genome shotgun (WGS) entry which is preliminary data.</text>
</comment>